<dbReference type="AlphaFoldDB" id="A0A4Q0P2X5"/>
<keyword evidence="2" id="KW-1185">Reference proteome</keyword>
<accession>A0A4Q0P2X5</accession>
<evidence type="ECO:0000313" key="1">
    <source>
        <dbReference type="EMBL" id="RXG20605.1"/>
    </source>
</evidence>
<proteinExistence type="predicted"/>
<comment type="caution">
    <text evidence="1">The sequence shown here is derived from an EMBL/GenBank/DDBJ whole genome shotgun (WGS) entry which is preliminary data.</text>
</comment>
<organism evidence="1 2">
    <name type="scientific">Leeuwenhoekiella polynyae</name>
    <dbReference type="NCBI Taxonomy" id="1550906"/>
    <lineage>
        <taxon>Bacteria</taxon>
        <taxon>Pseudomonadati</taxon>
        <taxon>Bacteroidota</taxon>
        <taxon>Flavobacteriia</taxon>
        <taxon>Flavobacteriales</taxon>
        <taxon>Flavobacteriaceae</taxon>
        <taxon>Leeuwenhoekiella</taxon>
    </lineage>
</organism>
<sequence>MQIEEKFKTVVIHELGHCLARMLTDFNFNEDDYSLRIDSVLNRNTGQFLDYEGCFRRKGNYNKIEINEVVITLYGCILQSLYLNEDYIKCFSPSQIDSIEFYRGKKDYDILYHKIGADKVSKMRSYINEIFLNKIEKSDFKDLFNLDFKKYIKDKDELQLDKKTLYYIEFYRINELSNLAEKHKSQFNEFFNEIKQIFEKAQ</sequence>
<dbReference type="Proteomes" id="UP000289859">
    <property type="component" value="Unassembled WGS sequence"/>
</dbReference>
<evidence type="ECO:0000313" key="2">
    <source>
        <dbReference type="Proteomes" id="UP000289859"/>
    </source>
</evidence>
<dbReference type="RefSeq" id="WP_128765865.1">
    <property type="nucleotide sequence ID" value="NZ_JBHUOO010000008.1"/>
</dbReference>
<dbReference type="OrthoDB" id="1442339at2"/>
<protein>
    <submittedName>
        <fullName evidence="1">Uncharacterized protein</fullName>
    </submittedName>
</protein>
<reference evidence="1 2" key="1">
    <citation type="submission" date="2018-07" db="EMBL/GenBank/DDBJ databases">
        <title>Leeuwenhoekiella genomics.</title>
        <authorList>
            <person name="Tahon G."/>
            <person name="Willems A."/>
        </authorList>
    </citation>
    <scope>NUCLEOTIDE SEQUENCE [LARGE SCALE GENOMIC DNA]</scope>
    <source>
        <strain evidence="1 2">LMG 29608</strain>
    </source>
</reference>
<gene>
    <name evidence="1" type="ORF">DSM02_2459</name>
</gene>
<name>A0A4Q0P2X5_9FLAO</name>
<dbReference type="EMBL" id="QOVK01000010">
    <property type="protein sequence ID" value="RXG20605.1"/>
    <property type="molecule type" value="Genomic_DNA"/>
</dbReference>